<dbReference type="PROSITE" id="PS00717">
    <property type="entry name" value="SIGMA54_1"/>
    <property type="match status" value="1"/>
</dbReference>
<keyword evidence="4" id="KW-0548">Nucleotidyltransferase</keyword>
<dbReference type="Gene3D" id="1.10.260.40">
    <property type="entry name" value="lambda repressor-like DNA-binding domains"/>
    <property type="match status" value="1"/>
</dbReference>
<dbReference type="NCBIfam" id="TIGR02395">
    <property type="entry name" value="rpoN_sigma"/>
    <property type="match status" value="1"/>
</dbReference>
<dbReference type="EMBL" id="FOQK01000019">
    <property type="protein sequence ID" value="SFI18121.1"/>
    <property type="molecule type" value="Genomic_DNA"/>
</dbReference>
<dbReference type="Pfam" id="PF04552">
    <property type="entry name" value="Sigma54_DBD"/>
    <property type="match status" value="1"/>
</dbReference>
<dbReference type="GO" id="GO:0003677">
    <property type="term" value="F:DNA binding"/>
    <property type="evidence" value="ECO:0007669"/>
    <property type="project" value="UniProtKB-KW"/>
</dbReference>
<reference evidence="11 12" key="1">
    <citation type="submission" date="2016-10" db="EMBL/GenBank/DDBJ databases">
        <authorList>
            <person name="de Groot N.N."/>
        </authorList>
    </citation>
    <scope>NUCLEOTIDE SEQUENCE [LARGE SCALE GENOMIC DNA]</scope>
    <source>
        <strain evidence="11 12">Z108</strain>
    </source>
</reference>
<dbReference type="Gene3D" id="1.10.10.1330">
    <property type="entry name" value="RNA polymerase sigma-54 factor, core-binding domain"/>
    <property type="match status" value="1"/>
</dbReference>
<dbReference type="InterPro" id="IPR007046">
    <property type="entry name" value="RNA_pol_sigma_54_core-bd"/>
</dbReference>
<dbReference type="PANTHER" id="PTHR32248:SF4">
    <property type="entry name" value="RNA POLYMERASE SIGMA-54 FACTOR"/>
    <property type="match status" value="1"/>
</dbReference>
<evidence type="ECO:0000313" key="12">
    <source>
        <dbReference type="Proteomes" id="UP000183639"/>
    </source>
</evidence>
<evidence type="ECO:0000256" key="1">
    <source>
        <dbReference type="ARBA" id="ARBA00008798"/>
    </source>
</evidence>
<feature type="domain" description="RNA polymerase sigma factor 54 DNA-binding" evidence="9">
    <location>
        <begin position="293"/>
        <end position="452"/>
    </location>
</feature>
<evidence type="ECO:0000256" key="2">
    <source>
        <dbReference type="ARBA" id="ARBA00022478"/>
    </source>
</evidence>
<dbReference type="PRINTS" id="PR00045">
    <property type="entry name" value="SIGMA54FCT"/>
</dbReference>
<gene>
    <name evidence="11" type="ORF">SAMN04487861_11952</name>
</gene>
<evidence type="ECO:0000256" key="3">
    <source>
        <dbReference type="ARBA" id="ARBA00022679"/>
    </source>
</evidence>
<evidence type="ECO:0000256" key="5">
    <source>
        <dbReference type="ARBA" id="ARBA00023015"/>
    </source>
</evidence>
<keyword evidence="2" id="KW-0240">DNA-directed RNA polymerase</keyword>
<dbReference type="GO" id="GO:0006352">
    <property type="term" value="P:DNA-templated transcription initiation"/>
    <property type="evidence" value="ECO:0007669"/>
    <property type="project" value="InterPro"/>
</dbReference>
<dbReference type="GO" id="GO:0016987">
    <property type="term" value="F:sigma factor activity"/>
    <property type="evidence" value="ECO:0007669"/>
    <property type="project" value="UniProtKB-KW"/>
</dbReference>
<dbReference type="InterPro" id="IPR038709">
    <property type="entry name" value="RpoN_core-bd_sf"/>
</dbReference>
<dbReference type="Proteomes" id="UP000183639">
    <property type="component" value="Unassembled WGS sequence"/>
</dbReference>
<dbReference type="InterPro" id="IPR007634">
    <property type="entry name" value="RNA_pol_sigma_54_DNA-bd"/>
</dbReference>
<keyword evidence="7" id="KW-0238">DNA-binding</keyword>
<dbReference type="Pfam" id="PF04963">
    <property type="entry name" value="Sigma54_CBD"/>
    <property type="match status" value="1"/>
</dbReference>
<sequence length="453" mass="50723">MQAEQSLNMNLSQHLAMTMKMQQAIQILQLSAQDLRAEIEKEYLENPALEMDYGDGAPADGELLQADNLSRLRDYLGEENGSAGYFTDEQEHGAEAAEAEVLTLEDELLEQVKFTFHKVEERAIATFIVGSIDERGYLVVPLAEIARAMQATLAEVEAVLQQVQLFEPAGVGARDLAECLRLQAQRQGIYEGLVAAVIDHHLDDVAEARIKEIAAAEHCRPQEVQLAVDIVRRLDPKPGAAYGGEAAAFITPDVLVQEIDGDYRVSFNDNYVPQLRISAAYQHAEGFDAETRKYITQRLNAAAWLINSIEQRRTTIRHVVEEILRRQPEFMAQGKNALRPMTMKDVADAIGVHESTVSRAVANKYVQLPNGIMALRRFFSANLAKSGSGEDFAAVQAKTAIEELIKGEDPHRPLSDQKLCELLKERQMDISRRTVMKYREQLGYPSSVKRKRY</sequence>
<keyword evidence="6" id="KW-0731">Sigma factor</keyword>
<evidence type="ECO:0000256" key="8">
    <source>
        <dbReference type="ARBA" id="ARBA00023163"/>
    </source>
</evidence>
<dbReference type="PANTHER" id="PTHR32248">
    <property type="entry name" value="RNA POLYMERASE SIGMA-54 FACTOR"/>
    <property type="match status" value="1"/>
</dbReference>
<evidence type="ECO:0000313" key="11">
    <source>
        <dbReference type="EMBL" id="SFI18121.1"/>
    </source>
</evidence>
<organism evidence="11 12">
    <name type="scientific">Selenomonas ruminantium</name>
    <dbReference type="NCBI Taxonomy" id="971"/>
    <lineage>
        <taxon>Bacteria</taxon>
        <taxon>Bacillati</taxon>
        <taxon>Bacillota</taxon>
        <taxon>Negativicutes</taxon>
        <taxon>Selenomonadales</taxon>
        <taxon>Selenomonadaceae</taxon>
        <taxon>Selenomonas</taxon>
    </lineage>
</organism>
<protein>
    <submittedName>
        <fullName evidence="11">RNA polymerase, sigma 54 subunit, RpoN/SigL</fullName>
    </submittedName>
</protein>
<feature type="domain" description="RNA polymerase sigma factor 54 core-binding" evidence="10">
    <location>
        <begin position="97"/>
        <end position="281"/>
    </location>
</feature>
<evidence type="ECO:0000259" key="10">
    <source>
        <dbReference type="Pfam" id="PF04963"/>
    </source>
</evidence>
<dbReference type="PROSITE" id="PS50044">
    <property type="entry name" value="SIGMA54_3"/>
    <property type="match status" value="1"/>
</dbReference>
<evidence type="ECO:0000256" key="6">
    <source>
        <dbReference type="ARBA" id="ARBA00023082"/>
    </source>
</evidence>
<evidence type="ECO:0000256" key="7">
    <source>
        <dbReference type="ARBA" id="ARBA00023125"/>
    </source>
</evidence>
<evidence type="ECO:0000256" key="4">
    <source>
        <dbReference type="ARBA" id="ARBA00022695"/>
    </source>
</evidence>
<dbReference type="GO" id="GO:0016779">
    <property type="term" value="F:nucleotidyltransferase activity"/>
    <property type="evidence" value="ECO:0007669"/>
    <property type="project" value="UniProtKB-KW"/>
</dbReference>
<dbReference type="Pfam" id="PF00309">
    <property type="entry name" value="Sigma54_AID"/>
    <property type="match status" value="1"/>
</dbReference>
<name>A0A1I3G4N3_SELRU</name>
<accession>A0A1I3G4N3</accession>
<keyword evidence="3" id="KW-0808">Transferase</keyword>
<evidence type="ECO:0000259" key="9">
    <source>
        <dbReference type="Pfam" id="PF04552"/>
    </source>
</evidence>
<dbReference type="InterPro" id="IPR010982">
    <property type="entry name" value="Lambda_DNA-bd_dom_sf"/>
</dbReference>
<dbReference type="GO" id="GO:0000428">
    <property type="term" value="C:DNA-directed RNA polymerase complex"/>
    <property type="evidence" value="ECO:0007669"/>
    <property type="project" value="UniProtKB-KW"/>
</dbReference>
<keyword evidence="8" id="KW-0804">Transcription</keyword>
<dbReference type="OrthoDB" id="9814402at2"/>
<dbReference type="InterPro" id="IPR000394">
    <property type="entry name" value="RNA_pol_sigma_54"/>
</dbReference>
<dbReference type="RefSeq" id="WP_075444709.1">
    <property type="nucleotide sequence ID" value="NZ_FOQK01000019.1"/>
</dbReference>
<proteinExistence type="inferred from homology"/>
<dbReference type="GO" id="GO:0001216">
    <property type="term" value="F:DNA-binding transcription activator activity"/>
    <property type="evidence" value="ECO:0007669"/>
    <property type="project" value="InterPro"/>
</dbReference>
<keyword evidence="5" id="KW-0805">Transcription regulation</keyword>
<dbReference type="PIRSF" id="PIRSF000774">
    <property type="entry name" value="RpoN"/>
    <property type="match status" value="1"/>
</dbReference>
<dbReference type="AlphaFoldDB" id="A0A1I3G4N3"/>
<comment type="similarity">
    <text evidence="1">Belongs to the sigma-54 factor family.</text>
</comment>
<dbReference type="Gene3D" id="1.10.10.60">
    <property type="entry name" value="Homeodomain-like"/>
    <property type="match status" value="1"/>
</dbReference>